<dbReference type="InterPro" id="IPR010987">
    <property type="entry name" value="Glutathione-S-Trfase_C-like"/>
</dbReference>
<dbReference type="InterPro" id="IPR004045">
    <property type="entry name" value="Glutathione_S-Trfase_N"/>
</dbReference>
<keyword evidence="4" id="KW-0808">Transferase</keyword>
<dbReference type="InterPro" id="IPR004046">
    <property type="entry name" value="GST_C"/>
</dbReference>
<gene>
    <name evidence="8" type="ORF">LARSCL_LOCUS10043</name>
</gene>
<evidence type="ECO:0000256" key="3">
    <source>
        <dbReference type="ARBA" id="ARBA00012452"/>
    </source>
</evidence>
<dbReference type="Pfam" id="PF02798">
    <property type="entry name" value="GST_N"/>
    <property type="match status" value="1"/>
</dbReference>
<dbReference type="PROSITE" id="PS50404">
    <property type="entry name" value="GST_NTER"/>
    <property type="match status" value="1"/>
</dbReference>
<dbReference type="InterPro" id="IPR036249">
    <property type="entry name" value="Thioredoxin-like_sf"/>
</dbReference>
<accession>A0AAV2A4K5</accession>
<comment type="catalytic activity">
    <reaction evidence="5">
        <text>RX + glutathione = an S-substituted glutathione + a halide anion + H(+)</text>
        <dbReference type="Rhea" id="RHEA:16437"/>
        <dbReference type="ChEBI" id="CHEBI:15378"/>
        <dbReference type="ChEBI" id="CHEBI:16042"/>
        <dbReference type="ChEBI" id="CHEBI:17792"/>
        <dbReference type="ChEBI" id="CHEBI:57925"/>
        <dbReference type="ChEBI" id="CHEBI:90779"/>
        <dbReference type="EC" id="2.5.1.18"/>
    </reaction>
</comment>
<dbReference type="InterPro" id="IPR036282">
    <property type="entry name" value="Glutathione-S-Trfase_C_sf"/>
</dbReference>
<dbReference type="InterPro" id="IPR040079">
    <property type="entry name" value="Glutathione_S-Trfase"/>
</dbReference>
<dbReference type="Pfam" id="PF14497">
    <property type="entry name" value="GST_C_3"/>
    <property type="match status" value="1"/>
</dbReference>
<dbReference type="AlphaFoldDB" id="A0AAV2A4K5"/>
<name>A0AAV2A4K5_9ARAC</name>
<dbReference type="SFLD" id="SFLDG01205">
    <property type="entry name" value="AMPS.1"/>
    <property type="match status" value="1"/>
</dbReference>
<dbReference type="EMBL" id="CAXIEN010000117">
    <property type="protein sequence ID" value="CAL1278888.1"/>
    <property type="molecule type" value="Genomic_DNA"/>
</dbReference>
<dbReference type="Gene3D" id="1.20.1050.130">
    <property type="match status" value="1"/>
</dbReference>
<dbReference type="SUPFAM" id="SSF52833">
    <property type="entry name" value="Thioredoxin-like"/>
    <property type="match status" value="1"/>
</dbReference>
<dbReference type="InterPro" id="IPR050213">
    <property type="entry name" value="GST_superfamily"/>
</dbReference>
<dbReference type="SFLD" id="SFLDS00019">
    <property type="entry name" value="Glutathione_Transferase_(cytos"/>
    <property type="match status" value="1"/>
</dbReference>
<proteinExistence type="inferred from homology"/>
<feature type="domain" description="GST N-terminal" evidence="6">
    <location>
        <begin position="2"/>
        <end position="86"/>
    </location>
</feature>
<dbReference type="EMBL" id="CAXIEN010000117">
    <property type="protein sequence ID" value="CAL1278889.1"/>
    <property type="molecule type" value="Genomic_DNA"/>
</dbReference>
<dbReference type="PANTHER" id="PTHR11571">
    <property type="entry name" value="GLUTATHIONE S-TRANSFERASE"/>
    <property type="match status" value="1"/>
</dbReference>
<evidence type="ECO:0000259" key="7">
    <source>
        <dbReference type="PROSITE" id="PS50405"/>
    </source>
</evidence>
<dbReference type="PROSITE" id="PS50405">
    <property type="entry name" value="GST_CTER"/>
    <property type="match status" value="1"/>
</dbReference>
<organism evidence="8 9">
    <name type="scientific">Larinioides sclopetarius</name>
    <dbReference type="NCBI Taxonomy" id="280406"/>
    <lineage>
        <taxon>Eukaryota</taxon>
        <taxon>Metazoa</taxon>
        <taxon>Ecdysozoa</taxon>
        <taxon>Arthropoda</taxon>
        <taxon>Chelicerata</taxon>
        <taxon>Arachnida</taxon>
        <taxon>Araneae</taxon>
        <taxon>Araneomorphae</taxon>
        <taxon>Entelegynae</taxon>
        <taxon>Araneoidea</taxon>
        <taxon>Araneidae</taxon>
        <taxon>Larinioides</taxon>
    </lineage>
</organism>
<evidence type="ECO:0000313" key="8">
    <source>
        <dbReference type="EMBL" id="CAL1278889.1"/>
    </source>
</evidence>
<dbReference type="GO" id="GO:0006749">
    <property type="term" value="P:glutathione metabolic process"/>
    <property type="evidence" value="ECO:0007669"/>
    <property type="project" value="TreeGrafter"/>
</dbReference>
<keyword evidence="9" id="KW-1185">Reference proteome</keyword>
<evidence type="ECO:0000259" key="6">
    <source>
        <dbReference type="PROSITE" id="PS50404"/>
    </source>
</evidence>
<evidence type="ECO:0000256" key="5">
    <source>
        <dbReference type="ARBA" id="ARBA00047960"/>
    </source>
</evidence>
<evidence type="ECO:0000256" key="2">
    <source>
        <dbReference type="ARBA" id="ARBA00005861"/>
    </source>
</evidence>
<dbReference type="SUPFAM" id="SSF47616">
    <property type="entry name" value="GST C-terminal domain-like"/>
    <property type="match status" value="1"/>
</dbReference>
<feature type="domain" description="GST C-terminal" evidence="7">
    <location>
        <begin position="88"/>
        <end position="213"/>
    </location>
</feature>
<comment type="function">
    <text evidence="1">Conjugation of reduced glutathione to a wide number of exogenous and endogenous hydrophobic electrophiles.</text>
</comment>
<dbReference type="SFLD" id="SFLDG00363">
    <property type="entry name" value="AMPS_(cytGST):_Alpha-__Mu-__Pi"/>
    <property type="match status" value="1"/>
</dbReference>
<comment type="similarity">
    <text evidence="2">Belongs to the GST superfamily. Mu family.</text>
</comment>
<sequence>MSKPILGYWDIPGLAEPIRFLLHFKNVDFEDKRYSFDDRTRAEWEKDKFSLDLDFPNLPYYIEGNVRLTQSNTILRYLAGKYGLDGNTEEEKLRVSLVEQQIADFRGSLIQLSYNENFEKLKPDFVANVPSQLKLIADFLGDRKFLAGSSVTYADFMAYNAIYFYRYLIPSVLTDFQTLREYQERIQNLPELQSYLKSTAYKRWPIFSPAAQFGGKGQEPKQE</sequence>
<evidence type="ECO:0000256" key="1">
    <source>
        <dbReference type="ARBA" id="ARBA00003701"/>
    </source>
</evidence>
<dbReference type="EC" id="2.5.1.18" evidence="3"/>
<protein>
    <recommendedName>
        <fullName evidence="3">glutathione transferase</fullName>
        <ecNumber evidence="3">2.5.1.18</ecNumber>
    </recommendedName>
</protein>
<evidence type="ECO:0000256" key="4">
    <source>
        <dbReference type="ARBA" id="ARBA00022679"/>
    </source>
</evidence>
<dbReference type="PANTHER" id="PTHR11571:SF222">
    <property type="entry name" value="GLUTATHIONE TRANSFERASE"/>
    <property type="match status" value="1"/>
</dbReference>
<dbReference type="GO" id="GO:0004364">
    <property type="term" value="F:glutathione transferase activity"/>
    <property type="evidence" value="ECO:0007669"/>
    <property type="project" value="UniProtKB-EC"/>
</dbReference>
<dbReference type="FunFam" id="1.20.1050.10:FF:000003">
    <property type="entry name" value="Glutathione S-transferase 2"/>
    <property type="match status" value="1"/>
</dbReference>
<reference evidence="8 9" key="1">
    <citation type="submission" date="2024-04" db="EMBL/GenBank/DDBJ databases">
        <authorList>
            <person name="Rising A."/>
            <person name="Reimegard J."/>
            <person name="Sonavane S."/>
            <person name="Akerstrom W."/>
            <person name="Nylinder S."/>
            <person name="Hedman E."/>
            <person name="Kallberg Y."/>
        </authorList>
    </citation>
    <scope>NUCLEOTIDE SEQUENCE [LARGE SCALE GENOMIC DNA]</scope>
</reference>
<evidence type="ECO:0000313" key="9">
    <source>
        <dbReference type="Proteomes" id="UP001497382"/>
    </source>
</evidence>
<dbReference type="Proteomes" id="UP001497382">
    <property type="component" value="Unassembled WGS sequence"/>
</dbReference>
<comment type="caution">
    <text evidence="8">The sequence shown here is derived from an EMBL/GenBank/DDBJ whole genome shotgun (WGS) entry which is preliminary data.</text>
</comment>